<evidence type="ECO:0000313" key="3">
    <source>
        <dbReference type="Proteomes" id="UP001165074"/>
    </source>
</evidence>
<dbReference type="AlphaFoldDB" id="A0A9W6VZK4"/>
<organism evidence="2 3">
    <name type="scientific">Actinoallomurus iriomotensis</name>
    <dbReference type="NCBI Taxonomy" id="478107"/>
    <lineage>
        <taxon>Bacteria</taxon>
        <taxon>Bacillati</taxon>
        <taxon>Actinomycetota</taxon>
        <taxon>Actinomycetes</taxon>
        <taxon>Streptosporangiales</taxon>
        <taxon>Thermomonosporaceae</taxon>
        <taxon>Actinoallomurus</taxon>
    </lineage>
</organism>
<keyword evidence="3" id="KW-1185">Reference proteome</keyword>
<name>A0A9W6VZK4_9ACTN</name>
<dbReference type="Pfam" id="PF05076">
    <property type="entry name" value="SUFU"/>
    <property type="match status" value="1"/>
</dbReference>
<evidence type="ECO:0000313" key="2">
    <source>
        <dbReference type="EMBL" id="GLY91298.1"/>
    </source>
</evidence>
<comment type="caution">
    <text evidence="2">The sequence shown here is derived from an EMBL/GenBank/DDBJ whole genome shotgun (WGS) entry which is preliminary data.</text>
</comment>
<evidence type="ECO:0000259" key="1">
    <source>
        <dbReference type="Pfam" id="PF05076"/>
    </source>
</evidence>
<dbReference type="EMBL" id="BSTK01000019">
    <property type="protein sequence ID" value="GLY91298.1"/>
    <property type="molecule type" value="Genomic_DNA"/>
</dbReference>
<dbReference type="Proteomes" id="UP001165074">
    <property type="component" value="Unassembled WGS sequence"/>
</dbReference>
<proteinExistence type="predicted"/>
<dbReference type="InterPro" id="IPR020941">
    <property type="entry name" value="SUFU-like_domain"/>
</dbReference>
<gene>
    <name evidence="2" type="ORF">Airi02_092270</name>
</gene>
<sequence length="180" mass="20329">MRLYLDHLEEWAGEEPEYHLLSAETADPPLLTFTYRGRFGPNTIAGFTYGLSLVSHPEWRLARPELFIAMASDKEEWVLAAGHVAGAWRGEKRYRTGDIFDLGTPISPEESEMSALLLFLVTDLDPDFARVELPDATVVLAQLYPLYESEVALVEQQGPAEFLSTENVDFHDPRRPPLHS</sequence>
<feature type="domain" description="Suppressor of fused-like" evidence="1">
    <location>
        <begin position="43"/>
        <end position="176"/>
    </location>
</feature>
<reference evidence="2" key="1">
    <citation type="submission" date="2023-03" db="EMBL/GenBank/DDBJ databases">
        <title>Actinoallomurus iriomotensis NBRC 103684.</title>
        <authorList>
            <person name="Ichikawa N."/>
            <person name="Sato H."/>
            <person name="Tonouchi N."/>
        </authorList>
    </citation>
    <scope>NUCLEOTIDE SEQUENCE</scope>
    <source>
        <strain evidence="2">NBRC 103684</strain>
    </source>
</reference>
<accession>A0A9W6VZK4</accession>
<protein>
    <recommendedName>
        <fullName evidence="1">Suppressor of fused-like domain-containing protein</fullName>
    </recommendedName>
</protein>